<comment type="caution">
    <text evidence="1">The sequence shown here is derived from an EMBL/GenBank/DDBJ whole genome shotgun (WGS) entry which is preliminary data.</text>
</comment>
<dbReference type="Pfam" id="PF14769">
    <property type="entry name" value="CLAMP"/>
    <property type="match status" value="1"/>
</dbReference>
<protein>
    <submittedName>
        <fullName evidence="1">(apollo) hypothetical protein</fullName>
    </submittedName>
</protein>
<gene>
    <name evidence="1" type="ORF">PAPOLLO_LOCUS24144</name>
</gene>
<organism evidence="1 2">
    <name type="scientific">Parnassius apollo</name>
    <name type="common">Apollo butterfly</name>
    <name type="synonym">Papilio apollo</name>
    <dbReference type="NCBI Taxonomy" id="110799"/>
    <lineage>
        <taxon>Eukaryota</taxon>
        <taxon>Metazoa</taxon>
        <taxon>Ecdysozoa</taxon>
        <taxon>Arthropoda</taxon>
        <taxon>Hexapoda</taxon>
        <taxon>Insecta</taxon>
        <taxon>Pterygota</taxon>
        <taxon>Neoptera</taxon>
        <taxon>Endopterygota</taxon>
        <taxon>Lepidoptera</taxon>
        <taxon>Glossata</taxon>
        <taxon>Ditrysia</taxon>
        <taxon>Papilionoidea</taxon>
        <taxon>Papilionidae</taxon>
        <taxon>Parnassiinae</taxon>
        <taxon>Parnassini</taxon>
        <taxon>Parnassius</taxon>
        <taxon>Parnassius</taxon>
    </lineage>
</organism>
<dbReference type="InterPro" id="IPR032727">
    <property type="entry name" value="CLAMP"/>
</dbReference>
<evidence type="ECO:0000313" key="2">
    <source>
        <dbReference type="Proteomes" id="UP000691718"/>
    </source>
</evidence>
<reference evidence="1" key="1">
    <citation type="submission" date="2021-04" db="EMBL/GenBank/DDBJ databases">
        <authorList>
            <person name="Tunstrom K."/>
        </authorList>
    </citation>
    <scope>NUCLEOTIDE SEQUENCE</scope>
</reference>
<dbReference type="EMBL" id="CAJQZP010001459">
    <property type="protein sequence ID" value="CAG5048218.1"/>
    <property type="molecule type" value="Genomic_DNA"/>
</dbReference>
<sequence length="193" mass="22242">MDAIESGTSEPTIDTSAKTYIKANSSPIIINETLECEEKLKTQKSAPSYFHSLRENEAPPFKRPEKDEKPHVMAGELVTEKDVVRMIAIADAETNMDFRKYLGDYLVDKNVVLSHHLSEKMFVINLLLETIDYSAQRNFNAFKLACLLTIYLKTHLYYKLYYWSPPAAVWEYFKETMIRHTVEDSPDGCEVFA</sequence>
<name>A0A8S3Y3S9_PARAO</name>
<dbReference type="Proteomes" id="UP000691718">
    <property type="component" value="Unassembled WGS sequence"/>
</dbReference>
<dbReference type="AlphaFoldDB" id="A0A8S3Y3S9"/>
<feature type="non-terminal residue" evidence="1">
    <location>
        <position position="1"/>
    </location>
</feature>
<keyword evidence="2" id="KW-1185">Reference proteome</keyword>
<evidence type="ECO:0000313" key="1">
    <source>
        <dbReference type="EMBL" id="CAG5048218.1"/>
    </source>
</evidence>
<accession>A0A8S3Y3S9</accession>
<proteinExistence type="predicted"/>
<dbReference type="OrthoDB" id="425082at2759"/>